<evidence type="ECO:0000256" key="2">
    <source>
        <dbReference type="ARBA" id="ARBA00010253"/>
    </source>
</evidence>
<dbReference type="GO" id="GO:0004357">
    <property type="term" value="F:glutamate-cysteine ligase activity"/>
    <property type="evidence" value="ECO:0007669"/>
    <property type="project" value="UniProtKB-UniRule"/>
</dbReference>
<comment type="similarity">
    <text evidence="10">Belongs to the glutamate--cysteine ligase type 2 family. EgtA subfamily.</text>
</comment>
<organism evidence="11 12">
    <name type="scientific">Prosthecodimorpha hirschii</name>
    <dbReference type="NCBI Taxonomy" id="665126"/>
    <lineage>
        <taxon>Bacteria</taxon>
        <taxon>Pseudomonadati</taxon>
        <taxon>Pseudomonadota</taxon>
        <taxon>Alphaproteobacteria</taxon>
        <taxon>Hyphomicrobiales</taxon>
        <taxon>Ancalomicrobiaceae</taxon>
        <taxon>Prosthecodimorpha</taxon>
    </lineage>
</organism>
<keyword evidence="8" id="KW-0809">Transit peptide</keyword>
<evidence type="ECO:0000256" key="3">
    <source>
        <dbReference type="ARBA" id="ARBA00011153"/>
    </source>
</evidence>
<dbReference type="InterPro" id="IPR014746">
    <property type="entry name" value="Gln_synth/guanido_kin_cat_dom"/>
</dbReference>
<evidence type="ECO:0000256" key="7">
    <source>
        <dbReference type="ARBA" id="ARBA00022840"/>
    </source>
</evidence>
<dbReference type="GO" id="GO:0006750">
    <property type="term" value="P:glutathione biosynthetic process"/>
    <property type="evidence" value="ECO:0007669"/>
    <property type="project" value="UniProtKB-UniRule"/>
</dbReference>
<protein>
    <recommendedName>
        <fullName evidence="10">Glutamate--cysteine ligase</fullName>
        <ecNumber evidence="10">6.3.2.2</ecNumber>
    </recommendedName>
</protein>
<name>A0A0P6VN72_9HYPH</name>
<evidence type="ECO:0000256" key="8">
    <source>
        <dbReference type="ARBA" id="ARBA00022946"/>
    </source>
</evidence>
<reference evidence="11 12" key="2">
    <citation type="submission" date="2015-10" db="EMBL/GenBank/DDBJ databases">
        <title>Draft Genome Sequence of Prosthecomicrobium hirschii ATCC 27832.</title>
        <authorList>
            <person name="Daniel J."/>
            <person name="Givan S.A."/>
            <person name="Brun Y.V."/>
            <person name="Brown P.J."/>
        </authorList>
    </citation>
    <scope>NUCLEOTIDE SEQUENCE [LARGE SCALE GENOMIC DNA]</scope>
    <source>
        <strain evidence="11 12">16</strain>
    </source>
</reference>
<dbReference type="GO" id="GO:0005524">
    <property type="term" value="F:ATP binding"/>
    <property type="evidence" value="ECO:0007669"/>
    <property type="project" value="UniProtKB-UniRule"/>
</dbReference>
<dbReference type="PIRSF" id="PIRSF017901">
    <property type="entry name" value="GCL"/>
    <property type="match status" value="1"/>
</dbReference>
<evidence type="ECO:0000256" key="9">
    <source>
        <dbReference type="ARBA" id="ARBA00023157"/>
    </source>
</evidence>
<proteinExistence type="inferred from homology"/>
<dbReference type="RefSeq" id="WP_054360443.1">
    <property type="nucleotide sequence ID" value="NZ_JAPCYQ010000001.1"/>
</dbReference>
<dbReference type="InterPro" id="IPR035434">
    <property type="entry name" value="GCL_bact_plant"/>
</dbReference>
<keyword evidence="5" id="KW-0317">Glutathione biosynthesis</keyword>
<comment type="similarity">
    <text evidence="2">Belongs to the carboxylate-amine ligase family. Glutamate--cysteine ligase type 2 subfamily.</text>
</comment>
<sequence length="462" mass="51603">MARDTVDAVPIENRDQLYAWFEKGSKPKDRWRIGTEHEKFGFHTDDLSPVAYEGPRGVRKLLEGMEGLLGWEPIMDRDAIIGLADPVGGGAISLEPGGQFELSGAPLETLHHTCRETFSHLAQVREIGDPLGIGFLGVGASPKWSRAETPVMPKSRYGIMSAYMPKVGGKGLDMMFRTSTVQVNLDYGSEADMRNKMRVSLALQPVATALFASSPFLDGKPNGFLSYRSEVWRDTDAARTGMLPFAFEDGFGFEAYADWALDVPMYLIKREDTYHDATDVTFRQFLEGALRNRLPGVVPEIGDWVNHLGSLFPEVRLKRYIEQRGADAGPWRRLLALPAFWVGLLYDEGVLDEALALVADWSAEERQYLRDTAPRLALKTPFRGGTLLDVAREAVALSRKGLARRNRLGPCAPVDMSENETVYLAPLEEIVATGETLAERMLRQYEKDWNGDVNQVFAEYAY</sequence>
<dbReference type="PANTHER" id="PTHR34378">
    <property type="entry name" value="GLUTAMATE--CYSTEINE LIGASE, CHLOROPLASTIC"/>
    <property type="match status" value="1"/>
</dbReference>
<dbReference type="NCBIfam" id="TIGR01436">
    <property type="entry name" value="glu_cys_lig_pln"/>
    <property type="match status" value="1"/>
</dbReference>
<keyword evidence="6 10" id="KW-0547">Nucleotide-binding</keyword>
<dbReference type="Gene3D" id="3.30.590.20">
    <property type="match status" value="1"/>
</dbReference>
<dbReference type="STRING" id="665126.ABB55_20355"/>
<keyword evidence="7 10" id="KW-0067">ATP-binding</keyword>
<dbReference type="InterPro" id="IPR011556">
    <property type="entry name" value="Glut_cys_lig_pln_type"/>
</dbReference>
<dbReference type="InterPro" id="IPR006336">
    <property type="entry name" value="GCS2"/>
</dbReference>
<keyword evidence="4 10" id="KW-0436">Ligase</keyword>
<dbReference type="AlphaFoldDB" id="A0A0P6VN72"/>
<comment type="function">
    <text evidence="10">Catalyzes the synthesis of gamma-glutamylcysteine (gamma-GC).</text>
</comment>
<reference evidence="11 12" key="1">
    <citation type="submission" date="2015-09" db="EMBL/GenBank/DDBJ databases">
        <authorList>
            <person name="Jackson K.R."/>
            <person name="Lunt B.L."/>
            <person name="Fisher J.N.B."/>
            <person name="Gardner A.V."/>
            <person name="Bailey M.E."/>
            <person name="Deus L.M."/>
            <person name="Earl A.S."/>
            <person name="Gibby P.D."/>
            <person name="Hartmann K.A."/>
            <person name="Liu J.E."/>
            <person name="Manci A.M."/>
            <person name="Nielsen D.A."/>
            <person name="Solomon M.B."/>
            <person name="Breakwell D.P."/>
            <person name="Burnett S.H."/>
            <person name="Grose J.H."/>
        </authorList>
    </citation>
    <scope>NUCLEOTIDE SEQUENCE [LARGE SCALE GENOMIC DNA]</scope>
    <source>
        <strain evidence="11 12">16</strain>
    </source>
</reference>
<dbReference type="EC" id="6.3.2.2" evidence="10"/>
<evidence type="ECO:0000256" key="10">
    <source>
        <dbReference type="PIRNR" id="PIRNR017901"/>
    </source>
</evidence>
<evidence type="ECO:0000256" key="6">
    <source>
        <dbReference type="ARBA" id="ARBA00022741"/>
    </source>
</evidence>
<dbReference type="PANTHER" id="PTHR34378:SF1">
    <property type="entry name" value="GLUTAMATE--CYSTEINE LIGASE, CHLOROPLASTIC"/>
    <property type="match status" value="1"/>
</dbReference>
<dbReference type="SUPFAM" id="SSF55931">
    <property type="entry name" value="Glutamine synthetase/guanido kinase"/>
    <property type="match status" value="1"/>
</dbReference>
<gene>
    <name evidence="11" type="ORF">ABB55_20355</name>
</gene>
<evidence type="ECO:0000256" key="1">
    <source>
        <dbReference type="ARBA" id="ARBA00005006"/>
    </source>
</evidence>
<comment type="pathway">
    <text evidence="1">Sulfur metabolism; glutathione biosynthesis; glutathione from L-cysteine and L-glutamate: step 1/2.</text>
</comment>
<dbReference type="Proteomes" id="UP000048984">
    <property type="component" value="Unassembled WGS sequence"/>
</dbReference>
<comment type="caution">
    <text evidence="11">The sequence shown here is derived from an EMBL/GenBank/DDBJ whole genome shotgun (WGS) entry which is preliminary data.</text>
</comment>
<comment type="subunit">
    <text evidence="3">Homodimer or monomer when oxidized or reduced, respectively.</text>
</comment>
<comment type="catalytic activity">
    <reaction evidence="10">
        <text>L-cysteine + L-glutamate + ATP = gamma-L-glutamyl-L-cysteine + ADP + phosphate + H(+)</text>
        <dbReference type="Rhea" id="RHEA:13285"/>
        <dbReference type="ChEBI" id="CHEBI:15378"/>
        <dbReference type="ChEBI" id="CHEBI:29985"/>
        <dbReference type="ChEBI" id="CHEBI:30616"/>
        <dbReference type="ChEBI" id="CHEBI:35235"/>
        <dbReference type="ChEBI" id="CHEBI:43474"/>
        <dbReference type="ChEBI" id="CHEBI:58173"/>
        <dbReference type="ChEBI" id="CHEBI:456216"/>
        <dbReference type="EC" id="6.3.2.2"/>
    </reaction>
</comment>
<evidence type="ECO:0000313" key="11">
    <source>
        <dbReference type="EMBL" id="KPL54275.1"/>
    </source>
</evidence>
<evidence type="ECO:0000256" key="4">
    <source>
        <dbReference type="ARBA" id="ARBA00022598"/>
    </source>
</evidence>
<accession>A0A0P6VN72</accession>
<keyword evidence="12" id="KW-1185">Reference proteome</keyword>
<evidence type="ECO:0000256" key="5">
    <source>
        <dbReference type="ARBA" id="ARBA00022684"/>
    </source>
</evidence>
<evidence type="ECO:0000313" key="12">
    <source>
        <dbReference type="Proteomes" id="UP000048984"/>
    </source>
</evidence>
<keyword evidence="9" id="KW-1015">Disulfide bond</keyword>
<dbReference type="EMBL" id="LJYW01000001">
    <property type="protein sequence ID" value="KPL54275.1"/>
    <property type="molecule type" value="Genomic_DNA"/>
</dbReference>
<dbReference type="Pfam" id="PF04107">
    <property type="entry name" value="GCS2"/>
    <property type="match status" value="1"/>
</dbReference>